<dbReference type="PANTHER" id="PTHR43585:SF2">
    <property type="entry name" value="ATP-GRASP ENZYME FSQD"/>
    <property type="match status" value="1"/>
</dbReference>
<feature type="domain" description="ATP-grasp" evidence="5">
    <location>
        <begin position="87"/>
        <end position="287"/>
    </location>
</feature>
<evidence type="ECO:0000256" key="1">
    <source>
        <dbReference type="ARBA" id="ARBA00022598"/>
    </source>
</evidence>
<dbReference type="AlphaFoldDB" id="A0A4R1HC06"/>
<dbReference type="Proteomes" id="UP000295707">
    <property type="component" value="Unassembled WGS sequence"/>
</dbReference>
<dbReference type="Gene3D" id="3.40.50.20">
    <property type="match status" value="1"/>
</dbReference>
<evidence type="ECO:0000256" key="3">
    <source>
        <dbReference type="ARBA" id="ARBA00022840"/>
    </source>
</evidence>
<name>A0A4R1HC06_9GAMM</name>
<dbReference type="GO" id="GO:0005524">
    <property type="term" value="F:ATP binding"/>
    <property type="evidence" value="ECO:0007669"/>
    <property type="project" value="UniProtKB-UniRule"/>
</dbReference>
<keyword evidence="7" id="KW-1185">Reference proteome</keyword>
<keyword evidence="3 4" id="KW-0067">ATP-binding</keyword>
<comment type="caution">
    <text evidence="6">The sequence shown here is derived from an EMBL/GenBank/DDBJ whole genome shotgun (WGS) entry which is preliminary data.</text>
</comment>
<gene>
    <name evidence="6" type="ORF">DFR30_1007</name>
</gene>
<sequence length="392" mass="42923">MGVDTLIASRGKHSLISEVSSGLHIDPDDSETALQDILRQADLTPFDGILGSDDSTVELAAMAAQALGLPHNPPKAARLSRRKDLARAHLALADCPVPMHSLVDLQKPLERQAQGMPWPCVIKPLNLSASRGVIRVDNLDEFIAACERIRPILAEQTDPFLQSNLLVEHYVDGVEVAYEGFLHEGRLTTLTLFDKPDPLTGPFFEETIYVTPSQLDAETQARIEHNVARACKAYGLTTGPVHAELRVDEQDAWILEVASRTIGGDCARILDQGSDFNLEELVISLAIGQPLANRPSQKARGVMMLPIRKGGILRRVEGIEAARKVRYIDRVDIIIRDGNELVPLPEGNQYPGYLFASGNSTDEVTRALREACDKLNFVVAPLLRIEGGPTDL</sequence>
<dbReference type="GO" id="GO:0016874">
    <property type="term" value="F:ligase activity"/>
    <property type="evidence" value="ECO:0007669"/>
    <property type="project" value="UniProtKB-KW"/>
</dbReference>
<dbReference type="Pfam" id="PF13535">
    <property type="entry name" value="ATP-grasp_4"/>
    <property type="match status" value="1"/>
</dbReference>
<evidence type="ECO:0000256" key="4">
    <source>
        <dbReference type="PROSITE-ProRule" id="PRU00409"/>
    </source>
</evidence>
<dbReference type="InterPro" id="IPR041472">
    <property type="entry name" value="BL00235/CARNS1_N"/>
</dbReference>
<accession>A0A4R1HC06</accession>
<protein>
    <submittedName>
        <fullName evidence="6">ATP-grasp domain-containing protein</fullName>
    </submittedName>
</protein>
<evidence type="ECO:0000313" key="7">
    <source>
        <dbReference type="Proteomes" id="UP000295707"/>
    </source>
</evidence>
<evidence type="ECO:0000313" key="6">
    <source>
        <dbReference type="EMBL" id="TCK17765.1"/>
    </source>
</evidence>
<dbReference type="PROSITE" id="PS50975">
    <property type="entry name" value="ATP_GRASP"/>
    <property type="match status" value="1"/>
</dbReference>
<dbReference type="InterPro" id="IPR011761">
    <property type="entry name" value="ATP-grasp"/>
</dbReference>
<reference evidence="6 7" key="1">
    <citation type="submission" date="2019-03" db="EMBL/GenBank/DDBJ databases">
        <title>Genomic Encyclopedia of Type Strains, Phase IV (KMG-IV): sequencing the most valuable type-strain genomes for metagenomic binning, comparative biology and taxonomic classification.</title>
        <authorList>
            <person name="Goeker M."/>
        </authorList>
    </citation>
    <scope>NUCLEOTIDE SEQUENCE [LARGE SCALE GENOMIC DNA]</scope>
    <source>
        <strain evidence="6 7">DSM 19610</strain>
    </source>
</reference>
<evidence type="ECO:0000259" key="5">
    <source>
        <dbReference type="PROSITE" id="PS50975"/>
    </source>
</evidence>
<dbReference type="GO" id="GO:0046872">
    <property type="term" value="F:metal ion binding"/>
    <property type="evidence" value="ECO:0007669"/>
    <property type="project" value="InterPro"/>
</dbReference>
<keyword evidence="2 4" id="KW-0547">Nucleotide-binding</keyword>
<dbReference type="PANTHER" id="PTHR43585">
    <property type="entry name" value="FUMIPYRROLE BIOSYNTHESIS PROTEIN C"/>
    <property type="match status" value="1"/>
</dbReference>
<dbReference type="InterPro" id="IPR052032">
    <property type="entry name" value="ATP-dep_AA_Ligase"/>
</dbReference>
<dbReference type="Gene3D" id="3.30.470.20">
    <property type="entry name" value="ATP-grasp fold, B domain"/>
    <property type="match status" value="1"/>
</dbReference>
<dbReference type="Pfam" id="PF18603">
    <property type="entry name" value="LAL_C2"/>
    <property type="match status" value="1"/>
</dbReference>
<dbReference type="SUPFAM" id="SSF56059">
    <property type="entry name" value="Glutathione synthetase ATP-binding domain-like"/>
    <property type="match status" value="1"/>
</dbReference>
<evidence type="ECO:0000256" key="2">
    <source>
        <dbReference type="ARBA" id="ARBA00022741"/>
    </source>
</evidence>
<dbReference type="InterPro" id="IPR040570">
    <property type="entry name" value="LAL_C2"/>
</dbReference>
<organism evidence="6 7">
    <name type="scientific">Thiogranum longum</name>
    <dbReference type="NCBI Taxonomy" id="1537524"/>
    <lineage>
        <taxon>Bacteria</taxon>
        <taxon>Pseudomonadati</taxon>
        <taxon>Pseudomonadota</taxon>
        <taxon>Gammaproteobacteria</taxon>
        <taxon>Chromatiales</taxon>
        <taxon>Ectothiorhodospiraceae</taxon>
        <taxon>Thiogranum</taxon>
    </lineage>
</organism>
<dbReference type="EMBL" id="SMFX01000001">
    <property type="protein sequence ID" value="TCK17765.1"/>
    <property type="molecule type" value="Genomic_DNA"/>
</dbReference>
<proteinExistence type="predicted"/>
<keyword evidence="1" id="KW-0436">Ligase</keyword>
<dbReference type="Pfam" id="PF18130">
    <property type="entry name" value="ATPgrasp_N"/>
    <property type="match status" value="1"/>
</dbReference>